<evidence type="ECO:0000313" key="4">
    <source>
        <dbReference type="Proteomes" id="UP000244248"/>
    </source>
</evidence>
<dbReference type="EMBL" id="QANS01000001">
    <property type="protein sequence ID" value="PTU32856.1"/>
    <property type="molecule type" value="Genomic_DNA"/>
</dbReference>
<dbReference type="GO" id="GO:0120147">
    <property type="term" value="F:formylglycine-generating oxidase activity"/>
    <property type="evidence" value="ECO:0007669"/>
    <property type="project" value="TreeGrafter"/>
</dbReference>
<name>A0A2T5MJU6_9GAMM</name>
<evidence type="ECO:0000259" key="2">
    <source>
        <dbReference type="Pfam" id="PF03781"/>
    </source>
</evidence>
<feature type="signal peptide" evidence="1">
    <location>
        <begin position="1"/>
        <end position="21"/>
    </location>
</feature>
<dbReference type="AlphaFoldDB" id="A0A2T5MJU6"/>
<keyword evidence="1" id="KW-0732">Signal</keyword>
<dbReference type="PANTHER" id="PTHR23150">
    <property type="entry name" value="SULFATASE MODIFYING FACTOR 1, 2"/>
    <property type="match status" value="1"/>
</dbReference>
<reference evidence="3 4" key="1">
    <citation type="submission" date="2018-04" db="EMBL/GenBank/DDBJ databases">
        <title>Novel species isolated from glacier.</title>
        <authorList>
            <person name="Liu Q."/>
            <person name="Xin Y.-H."/>
        </authorList>
    </citation>
    <scope>NUCLEOTIDE SEQUENCE [LARGE SCALE GENOMIC DNA]</scope>
    <source>
        <strain evidence="3 4">GT1R17</strain>
    </source>
</reference>
<accession>A0A2T5MJU6</accession>
<feature type="chain" id="PRO_5015766569" description="Sulfatase-modifying factor enzyme-like domain-containing protein" evidence="1">
    <location>
        <begin position="22"/>
        <end position="655"/>
    </location>
</feature>
<dbReference type="InterPro" id="IPR005532">
    <property type="entry name" value="SUMF_dom"/>
</dbReference>
<feature type="domain" description="Sulfatase-modifying factor enzyme-like" evidence="2">
    <location>
        <begin position="48"/>
        <end position="290"/>
    </location>
</feature>
<evidence type="ECO:0000256" key="1">
    <source>
        <dbReference type="SAM" id="SignalP"/>
    </source>
</evidence>
<dbReference type="Proteomes" id="UP000244248">
    <property type="component" value="Unassembled WGS sequence"/>
</dbReference>
<organism evidence="3 4">
    <name type="scientific">Stenotrophobium rhamnosiphilum</name>
    <dbReference type="NCBI Taxonomy" id="2029166"/>
    <lineage>
        <taxon>Bacteria</taxon>
        <taxon>Pseudomonadati</taxon>
        <taxon>Pseudomonadota</taxon>
        <taxon>Gammaproteobacteria</taxon>
        <taxon>Nevskiales</taxon>
        <taxon>Nevskiaceae</taxon>
        <taxon>Stenotrophobium</taxon>
    </lineage>
</organism>
<dbReference type="Pfam" id="PF03781">
    <property type="entry name" value="FGE-sulfatase"/>
    <property type="match status" value="1"/>
</dbReference>
<dbReference type="SUPFAM" id="SSF56436">
    <property type="entry name" value="C-type lectin-like"/>
    <property type="match status" value="1"/>
</dbReference>
<proteinExistence type="predicted"/>
<dbReference type="PANTHER" id="PTHR23150:SF35">
    <property type="entry name" value="BLL6746 PROTEIN"/>
    <property type="match status" value="1"/>
</dbReference>
<gene>
    <name evidence="3" type="ORF">CJD38_01720</name>
</gene>
<comment type="caution">
    <text evidence="3">The sequence shown here is derived from an EMBL/GenBank/DDBJ whole genome shotgun (WGS) entry which is preliminary data.</text>
</comment>
<dbReference type="InterPro" id="IPR051043">
    <property type="entry name" value="Sulfatase_Mod_Factor_Kinase"/>
</dbReference>
<dbReference type="Gene3D" id="3.90.1580.10">
    <property type="entry name" value="paralog of FGE (formylglycine-generating enzyme)"/>
    <property type="match status" value="1"/>
</dbReference>
<evidence type="ECO:0000313" key="3">
    <source>
        <dbReference type="EMBL" id="PTU32856.1"/>
    </source>
</evidence>
<dbReference type="InterPro" id="IPR042095">
    <property type="entry name" value="SUMF_sf"/>
</dbReference>
<protein>
    <recommendedName>
        <fullName evidence="2">Sulfatase-modifying factor enzyme-like domain-containing protein</fullName>
    </recommendedName>
</protein>
<dbReference type="InterPro" id="IPR016187">
    <property type="entry name" value="CTDL_fold"/>
</dbReference>
<sequence>MNIRSLFFLLAFAMTANTATAADKSASCVSDTKRLPSGLNVLRDCSDAPEMIALSGGRYRMGDLVGDGQPYERPAHDVQITPLAVGRFEVTNAEWQACVKDGGCTASRTPSKEQFARYPVTGITWTQAKAYTAWLAARSGKPYRLLSEAEWEYAARGGNEGRYYWGSFDPSPCNYTNLMDVSGKRAAPERYWAEKCDDSFAEAAPVGSFPPNTWGLYDMLGNVWEWVGDCWHADYSNAPSDGSVWLADSCRKRVNRGGGWGNNANALRLSSRDADPSDTTSDGLGFRVARALSSNEAAQMANATPDKRVETVGPTLLTKAQRKKLEAAAEKSLSPATSSLAVATSLALERQLDVRISVKGDQAWKNVLQHSQATTQQDYALSTRLRSDGVLYGDNLLDPNTAKRLSIKQQFLARRGLMRLKAQNGGRLPRTAQELAALEAKTKNCMLDDRCIGESVERMAAVSALQNNAIEDLEALIIAPATGDAARWLYFFGYTGCPNRIRITNETHIAGERAYNSGKTKLVPWSLDRSAASDGSAEDRAKLCQRYTVTVDIRTGDIYVENLFIPSPMGTSVMRRNKTTERSDIELPVAAEMLIWSAERVSRTKESASFAATLPANSPFDGDSTVLGSFTGKLDVKMDWSFKPVDGSKQASIPP</sequence>
<dbReference type="OrthoDB" id="9768004at2"/>
<keyword evidence="4" id="KW-1185">Reference proteome</keyword>